<dbReference type="AlphaFoldDB" id="C1EIJ1"/>
<gene>
    <name evidence="2" type="ORF">MICPUN_104437</name>
</gene>
<dbReference type="KEGG" id="mis:MICPUN_104437"/>
<reference evidence="2 3" key="1">
    <citation type="journal article" date="2009" name="Science">
        <title>Green evolution and dynamic adaptations revealed by genomes of the marine picoeukaryotes Micromonas.</title>
        <authorList>
            <person name="Worden A.Z."/>
            <person name="Lee J.H."/>
            <person name="Mock T."/>
            <person name="Rouze P."/>
            <person name="Simmons M.P."/>
            <person name="Aerts A.L."/>
            <person name="Allen A.E."/>
            <person name="Cuvelier M.L."/>
            <person name="Derelle E."/>
            <person name="Everett M.V."/>
            <person name="Foulon E."/>
            <person name="Grimwood J."/>
            <person name="Gundlach H."/>
            <person name="Henrissat B."/>
            <person name="Napoli C."/>
            <person name="McDonald S.M."/>
            <person name="Parker M.S."/>
            <person name="Rombauts S."/>
            <person name="Salamov A."/>
            <person name="Von Dassow P."/>
            <person name="Badger J.H."/>
            <person name="Coutinho P.M."/>
            <person name="Demir E."/>
            <person name="Dubchak I."/>
            <person name="Gentemann C."/>
            <person name="Eikrem W."/>
            <person name="Gready J.E."/>
            <person name="John U."/>
            <person name="Lanier W."/>
            <person name="Lindquist E.A."/>
            <person name="Lucas S."/>
            <person name="Mayer K.F."/>
            <person name="Moreau H."/>
            <person name="Not F."/>
            <person name="Otillar R."/>
            <person name="Panaud O."/>
            <person name="Pangilinan J."/>
            <person name="Paulsen I."/>
            <person name="Piegu B."/>
            <person name="Poliakov A."/>
            <person name="Robbens S."/>
            <person name="Schmutz J."/>
            <person name="Toulza E."/>
            <person name="Wyss T."/>
            <person name="Zelensky A."/>
            <person name="Zhou K."/>
            <person name="Armbrust E.V."/>
            <person name="Bhattacharya D."/>
            <person name="Goodenough U.W."/>
            <person name="Van de Peer Y."/>
            <person name="Grigoriev I.V."/>
        </authorList>
    </citation>
    <scope>NUCLEOTIDE SEQUENCE [LARGE SCALE GENOMIC DNA]</scope>
    <source>
        <strain evidence="3">RCC299 / NOUM17</strain>
    </source>
</reference>
<evidence type="ECO:0000313" key="2">
    <source>
        <dbReference type="EMBL" id="ACO67689.1"/>
    </source>
</evidence>
<feature type="compositionally biased region" description="Gly residues" evidence="1">
    <location>
        <begin position="175"/>
        <end position="185"/>
    </location>
</feature>
<organism evidence="2 3">
    <name type="scientific">Micromonas commoda (strain RCC299 / NOUM17 / CCMP2709)</name>
    <name type="common">Picoplanktonic green alga</name>
    <dbReference type="NCBI Taxonomy" id="296587"/>
    <lineage>
        <taxon>Eukaryota</taxon>
        <taxon>Viridiplantae</taxon>
        <taxon>Chlorophyta</taxon>
        <taxon>Mamiellophyceae</taxon>
        <taxon>Mamiellales</taxon>
        <taxon>Mamiellaceae</taxon>
        <taxon>Micromonas</taxon>
    </lineage>
</organism>
<feature type="compositionally biased region" description="Basic residues" evidence="1">
    <location>
        <begin position="115"/>
        <end position="125"/>
    </location>
</feature>
<dbReference type="InParanoid" id="C1EIJ1"/>
<dbReference type="STRING" id="296587.C1EIJ1"/>
<dbReference type="PANTHER" id="PTHR33675:SF1">
    <property type="entry name" value="HOLOCARBOXYLASE SYNTHETASE"/>
    <property type="match status" value="1"/>
</dbReference>
<feature type="region of interest" description="Disordered" evidence="1">
    <location>
        <begin position="98"/>
        <end position="132"/>
    </location>
</feature>
<protein>
    <submittedName>
        <fullName evidence="2">Uncharacterized protein</fullName>
    </submittedName>
</protein>
<dbReference type="OrthoDB" id="755598at2759"/>
<feature type="compositionally biased region" description="Gly residues" evidence="1">
    <location>
        <begin position="98"/>
        <end position="111"/>
    </location>
</feature>
<evidence type="ECO:0000256" key="1">
    <source>
        <dbReference type="SAM" id="MobiDB-lite"/>
    </source>
</evidence>
<name>C1EIJ1_MICCC</name>
<dbReference type="RefSeq" id="XP_002506431.1">
    <property type="nucleotide sequence ID" value="XM_002506385.1"/>
</dbReference>
<dbReference type="eggNOG" id="ENOG502RNHJ">
    <property type="taxonomic scope" value="Eukaryota"/>
</dbReference>
<sequence length="214" mass="22371">MPKKRKAEANGLDEMDRQLYGTFRTAANSISALYTSSLSLQKRAFNAGARHATERLLAWALSHGEGQLSAADLAAALQAELVVLEGEDAALQAAADGVGGGVDQQHGGGADHPGHQHHHAHHQPRGGRNASTSARCQLATIDVNATTHVLNDHQSGLGQKLGQAFTTTGGPVTRSGGGGGGGGGHQHQHQQHHHHPPGDRHHHANLGHESMDDE</sequence>
<keyword evidence="3" id="KW-1185">Reference proteome</keyword>
<feature type="compositionally biased region" description="Basic residues" evidence="1">
    <location>
        <begin position="186"/>
        <end position="205"/>
    </location>
</feature>
<accession>C1EIJ1</accession>
<proteinExistence type="predicted"/>
<dbReference type="EMBL" id="CP001333">
    <property type="protein sequence ID" value="ACO67689.1"/>
    <property type="molecule type" value="Genomic_DNA"/>
</dbReference>
<dbReference type="Proteomes" id="UP000002009">
    <property type="component" value="Chromosome 15"/>
</dbReference>
<evidence type="ECO:0000313" key="3">
    <source>
        <dbReference type="Proteomes" id="UP000002009"/>
    </source>
</evidence>
<feature type="region of interest" description="Disordered" evidence="1">
    <location>
        <begin position="160"/>
        <end position="214"/>
    </location>
</feature>
<dbReference type="PANTHER" id="PTHR33675">
    <property type="entry name" value="NUCLEAR RECEPTOR FAMILY 2 GROUP C PROTEIN"/>
    <property type="match status" value="1"/>
</dbReference>
<dbReference type="GeneID" id="8249543"/>